<dbReference type="InterPro" id="IPR013783">
    <property type="entry name" value="Ig-like_fold"/>
</dbReference>
<proteinExistence type="predicted"/>
<feature type="domain" description="Fibronectin type-III" evidence="14">
    <location>
        <begin position="998"/>
        <end position="1100"/>
    </location>
</feature>
<dbReference type="InterPro" id="IPR021012">
    <property type="entry name" value="Dscam1_C"/>
</dbReference>
<keyword evidence="7 11" id="KW-0472">Membrane</keyword>
<dbReference type="FunFam" id="2.60.40.10:FF:000435">
    <property type="entry name" value="Down syndrome cell adhesion molecule, isoform J"/>
    <property type="match status" value="1"/>
</dbReference>
<dbReference type="SMART" id="SM00060">
    <property type="entry name" value="FN3"/>
    <property type="match status" value="6"/>
</dbReference>
<feature type="domain" description="Ig-like" evidence="13">
    <location>
        <begin position="249"/>
        <end position="325"/>
    </location>
</feature>
<keyword evidence="3 12" id="KW-0732">Signal</keyword>
<reference evidence="15" key="1">
    <citation type="submission" date="2018-04" db="EMBL/GenBank/DDBJ databases">
        <authorList>
            <person name="Go L.Y."/>
            <person name="Mitchell J.A."/>
        </authorList>
    </citation>
    <scope>NUCLEOTIDE SEQUENCE</scope>
    <source>
        <tissue evidence="15">Whole organism</tissue>
    </source>
</reference>
<dbReference type="FunFam" id="2.60.40.10:FF:000311">
    <property type="entry name" value="Down syndrome cell adhesion molecule, isoform D"/>
    <property type="match status" value="1"/>
</dbReference>
<dbReference type="SUPFAM" id="SSF48726">
    <property type="entry name" value="Immunoglobulin"/>
    <property type="match status" value="10"/>
</dbReference>
<dbReference type="FunFam" id="2.60.40.10:FF:000230">
    <property type="entry name" value="Down syndrome cell adhesion molecule, isoform D"/>
    <property type="match status" value="1"/>
</dbReference>
<feature type="domain" description="Ig-like" evidence="13">
    <location>
        <begin position="39"/>
        <end position="129"/>
    </location>
</feature>
<evidence type="ECO:0000259" key="14">
    <source>
        <dbReference type="PROSITE" id="PS50853"/>
    </source>
</evidence>
<evidence type="ECO:0000256" key="8">
    <source>
        <dbReference type="ARBA" id="ARBA00023157"/>
    </source>
</evidence>
<dbReference type="InterPro" id="IPR003598">
    <property type="entry name" value="Ig_sub2"/>
</dbReference>
<dbReference type="SUPFAM" id="SSF49265">
    <property type="entry name" value="Fibronectin type III"/>
    <property type="match status" value="3"/>
</dbReference>
<evidence type="ECO:0000256" key="1">
    <source>
        <dbReference type="ARBA" id="ARBA00004167"/>
    </source>
</evidence>
<dbReference type="SMART" id="SM00409">
    <property type="entry name" value="IG"/>
    <property type="match status" value="10"/>
</dbReference>
<feature type="domain" description="Ig-like" evidence="13">
    <location>
        <begin position="698"/>
        <end position="792"/>
    </location>
</feature>
<evidence type="ECO:0000259" key="13">
    <source>
        <dbReference type="PROSITE" id="PS50835"/>
    </source>
</evidence>
<dbReference type="Pfam" id="PF00041">
    <property type="entry name" value="fn3"/>
    <property type="match status" value="5"/>
</dbReference>
<dbReference type="EMBL" id="UFQS01000847">
    <property type="protein sequence ID" value="SSX07265.1"/>
    <property type="molecule type" value="Genomic_DNA"/>
</dbReference>
<evidence type="ECO:0000256" key="7">
    <source>
        <dbReference type="ARBA" id="ARBA00023136"/>
    </source>
</evidence>
<dbReference type="FunFam" id="2.60.40.10:FF:000017">
    <property type="entry name" value="Down syndrome cell adhesion molecule b"/>
    <property type="match status" value="2"/>
</dbReference>
<dbReference type="Pfam" id="PF25059">
    <property type="entry name" value="FN3_DSCAM-DSCAML_C"/>
    <property type="match status" value="1"/>
</dbReference>
<evidence type="ECO:0000256" key="3">
    <source>
        <dbReference type="ARBA" id="ARBA00022729"/>
    </source>
</evidence>
<dbReference type="FunFam" id="2.60.40.10:FF:000410">
    <property type="entry name" value="Down syndrome cell adhesion molecule, isoform H"/>
    <property type="match status" value="1"/>
</dbReference>
<feature type="domain" description="Ig-like" evidence="13">
    <location>
        <begin position="512"/>
        <end position="596"/>
    </location>
</feature>
<feature type="domain" description="Ig-like" evidence="13">
    <location>
        <begin position="603"/>
        <end position="693"/>
    </location>
</feature>
<dbReference type="CDD" id="cd00063">
    <property type="entry name" value="FN3"/>
    <property type="match status" value="6"/>
</dbReference>
<keyword evidence="2 11" id="KW-0812">Transmembrane</keyword>
<feature type="domain" description="Fibronectin type-III" evidence="14">
    <location>
        <begin position="1486"/>
        <end position="1581"/>
    </location>
</feature>
<feature type="signal peptide" evidence="12">
    <location>
        <begin position="1"/>
        <end position="25"/>
    </location>
</feature>
<keyword evidence="5" id="KW-0130">Cell adhesion</keyword>
<dbReference type="GO" id="GO:0007411">
    <property type="term" value="P:axon guidance"/>
    <property type="evidence" value="ECO:0007669"/>
    <property type="project" value="TreeGrafter"/>
</dbReference>
<organism evidence="15">
    <name type="scientific">Culicoides sonorensis</name>
    <name type="common">Biting midge</name>
    <dbReference type="NCBI Taxonomy" id="179676"/>
    <lineage>
        <taxon>Eukaryota</taxon>
        <taxon>Metazoa</taxon>
        <taxon>Ecdysozoa</taxon>
        <taxon>Arthropoda</taxon>
        <taxon>Hexapoda</taxon>
        <taxon>Insecta</taxon>
        <taxon>Pterygota</taxon>
        <taxon>Neoptera</taxon>
        <taxon>Endopterygota</taxon>
        <taxon>Diptera</taxon>
        <taxon>Nematocera</taxon>
        <taxon>Chironomoidea</taxon>
        <taxon>Ceratopogonidae</taxon>
        <taxon>Ceratopogoninae</taxon>
        <taxon>Culicoides</taxon>
        <taxon>Monoculicoides</taxon>
    </lineage>
</organism>
<dbReference type="Gene3D" id="2.60.40.10">
    <property type="entry name" value="Immunoglobulins"/>
    <property type="match status" value="16"/>
</dbReference>
<feature type="region of interest" description="Disordered" evidence="10">
    <location>
        <begin position="1800"/>
        <end position="1837"/>
    </location>
</feature>
<dbReference type="Pfam" id="PF13927">
    <property type="entry name" value="Ig_3"/>
    <property type="match status" value="4"/>
</dbReference>
<dbReference type="FunFam" id="2.60.40.10:FF:000426">
    <property type="entry name" value="Down syndrome cell adhesion molecule, isoform J"/>
    <property type="match status" value="1"/>
</dbReference>
<feature type="transmembrane region" description="Helical" evidence="11">
    <location>
        <begin position="1608"/>
        <end position="1630"/>
    </location>
</feature>
<dbReference type="InterPro" id="IPR056754">
    <property type="entry name" value="DSCAM/DSCAML_C"/>
</dbReference>
<feature type="domain" description="Fibronectin type-III" evidence="14">
    <location>
        <begin position="1105"/>
        <end position="1201"/>
    </location>
</feature>
<evidence type="ECO:0000313" key="15">
    <source>
        <dbReference type="EMBL" id="SSX07265.1"/>
    </source>
</evidence>
<dbReference type="FunFam" id="2.60.40.10:FF:000413">
    <property type="entry name" value="Down syndrome cell adhesion molecule, isoform F"/>
    <property type="match status" value="1"/>
</dbReference>
<feature type="domain" description="Ig-like" evidence="13">
    <location>
        <begin position="154"/>
        <end position="231"/>
    </location>
</feature>
<evidence type="ECO:0000256" key="6">
    <source>
        <dbReference type="ARBA" id="ARBA00022989"/>
    </source>
</evidence>
<keyword evidence="9" id="KW-0393">Immunoglobulin domain</keyword>
<dbReference type="Pfam" id="PF07679">
    <property type="entry name" value="I-set"/>
    <property type="match status" value="4"/>
</dbReference>
<feature type="domain" description="Ig-like" evidence="13">
    <location>
        <begin position="797"/>
        <end position="889"/>
    </location>
</feature>
<feature type="domain" description="Fibronectin type-III" evidence="14">
    <location>
        <begin position="898"/>
        <end position="993"/>
    </location>
</feature>
<dbReference type="PANTHER" id="PTHR10075:SF53">
    <property type="entry name" value="DOWN SYNDROME CELL ADHESION MOLECULE 1, ISOFORM BQ"/>
    <property type="match status" value="1"/>
</dbReference>
<dbReference type="PROSITE" id="PS50853">
    <property type="entry name" value="FN3"/>
    <property type="match status" value="6"/>
</dbReference>
<evidence type="ECO:0000256" key="2">
    <source>
        <dbReference type="ARBA" id="ARBA00022692"/>
    </source>
</evidence>
<protein>
    <submittedName>
        <fullName evidence="15">CSON014681 protein</fullName>
    </submittedName>
</protein>
<dbReference type="GO" id="GO:0030424">
    <property type="term" value="C:axon"/>
    <property type="evidence" value="ECO:0007669"/>
    <property type="project" value="TreeGrafter"/>
</dbReference>
<dbReference type="GO" id="GO:0005886">
    <property type="term" value="C:plasma membrane"/>
    <property type="evidence" value="ECO:0007669"/>
    <property type="project" value="TreeGrafter"/>
</dbReference>
<feature type="domain" description="Fibronectin type-III" evidence="14">
    <location>
        <begin position="1205"/>
        <end position="1297"/>
    </location>
</feature>
<dbReference type="SMART" id="SM00408">
    <property type="entry name" value="IGc2"/>
    <property type="match status" value="9"/>
</dbReference>
<feature type="domain" description="Ig-like" evidence="13">
    <location>
        <begin position="413"/>
        <end position="507"/>
    </location>
</feature>
<dbReference type="InterPro" id="IPR003599">
    <property type="entry name" value="Ig_sub"/>
</dbReference>
<keyword evidence="8" id="KW-1015">Disulfide bond</keyword>
<dbReference type="VEuPathDB" id="VectorBase:CSON014681"/>
<evidence type="ECO:0000256" key="9">
    <source>
        <dbReference type="ARBA" id="ARBA00023319"/>
    </source>
</evidence>
<dbReference type="Pfam" id="PF12355">
    <property type="entry name" value="Dscam_C"/>
    <property type="match status" value="1"/>
</dbReference>
<keyword evidence="4" id="KW-0677">Repeat</keyword>
<dbReference type="InterPro" id="IPR013098">
    <property type="entry name" value="Ig_I-set"/>
</dbReference>
<dbReference type="GO" id="GO:0098632">
    <property type="term" value="F:cell-cell adhesion mediator activity"/>
    <property type="evidence" value="ECO:0007669"/>
    <property type="project" value="TreeGrafter"/>
</dbReference>
<dbReference type="FunFam" id="2.60.40.10:FF:000498">
    <property type="entry name" value="Down syndrome cell adhesion molecule, isoform J"/>
    <property type="match status" value="1"/>
</dbReference>
<dbReference type="EMBL" id="UFQT01000847">
    <property type="protein sequence ID" value="SSX27608.1"/>
    <property type="molecule type" value="Genomic_DNA"/>
</dbReference>
<feature type="domain" description="Fibronectin type-III" evidence="14">
    <location>
        <begin position="1389"/>
        <end position="1482"/>
    </location>
</feature>
<evidence type="ECO:0000256" key="4">
    <source>
        <dbReference type="ARBA" id="ARBA00022737"/>
    </source>
</evidence>
<dbReference type="InterPro" id="IPR036116">
    <property type="entry name" value="FN3_sf"/>
</dbReference>
<dbReference type="InterPro" id="IPR003961">
    <property type="entry name" value="FN3_dom"/>
</dbReference>
<dbReference type="FunFam" id="2.60.40.10:FF:000302">
    <property type="entry name" value="Down syndrome cell adhesion molecule, isoform D"/>
    <property type="match status" value="1"/>
</dbReference>
<evidence type="ECO:0000256" key="5">
    <source>
        <dbReference type="ARBA" id="ARBA00022889"/>
    </source>
</evidence>
<comment type="subcellular location">
    <subcellularLocation>
        <location evidence="1">Membrane</location>
        <topology evidence="1">Single-pass membrane protein</topology>
    </subcellularLocation>
</comment>
<dbReference type="FunFam" id="2.60.40.10:FF:000093">
    <property type="entry name" value="Down syndrome cell adhesion molecule, isoform B"/>
    <property type="match status" value="1"/>
</dbReference>
<sequence length="2007" mass="222615">MKCFLMYWMWTVLFIIPGLIDNSIGVVAVNSNEADLKGPVFTNEPLNRIDFSNSTGAVVECRASGNPPPEIIWIRSDSGTAVGDVPGLRQVLSNGNLVFPPFRAEDYRQEVHAQVYACMAKNSIGSIISRDVHVRAAIIQYYDTDVIKEFAIRGNSVVMKCQIPSFVQDFVNVVSWHTDQNETFYPGREIDGKYLVLPSGELHIKEVGPEDGYKSYQCRTKHRLTGETRLSATKGRLVITGSIFVKATNSSFALLCQAQAWPVGVFKWYKYIEGTTRKSAVVLDDRVKQVSGTLIIKDAVVEDSGKYLCVVNNSVGGESVETVLTVTAPLSAKIEPQTQVVDFGRPAVFTCHFSGNPIKTISWTKDGKSIKHSDPVLKIESVKKENKGMYQCFIRNDQESAQASAELKLGVDPPVIKEAFTEETLHPGPSVFLRCIAHGNPTPEISWELDGKKISNNERYQVGQYVTVNGAVVSYLNITSVHTNDGGLYKCTASSKVGTVSHEAKLNIYGLPFIRPMEKKPIVAGETLVVTCPVAGYPIESIVWERDNRPLPINRKQKVFPNGTLIIENVERNSDQATYTCVAKNSEGYSARGAIEIQVMVLPHILPFTFGDEIPNQGDTVSVSCIASKGDVPIGLTFYHNDVPVIDDNGIIITRSAKIAMLSIESLRAEHQGNYTCKASNRAGQVQYSTELNINVPPRWILEPTDKAFAQGSNSKVECKADGFPKPQITWKKAVGDTPGEYKDLRQNETTIRVDDGGALLIENIQKTNEGYYLCEAINGIGSGLSAVILISVQAPPEFSEKLRNQTARRGEPAVLQCEAKGEKPIGILWNMNNIRLDPKSDNRYTIREEILQDGVMSSLSIKRTERADSALFTCMATNAFGSDDTSINMIIQEVPEMPYALKVLDKSGRTISLSWAKPYDGNSPIKRYLIEFKRMRGSWETDIDRVIVPGHTNEAQVQKLSPATTYNIRIVAENEIGVSDSSEVVTIITAEEAPTGKPQNIKIEPINQTALLVTWKPPPKGEWNGELQGYYVGHKLSSANTSFIYETVSFQQDAGENKEHNLEITNLKTYTQYSVVIQAYNKIGAGPVSDEERQYTAEGTPDQPPSDTSCTTLTSQTIRVSWVSPPLESANGVIKGYKVVYAPSELWHDDKNKDYKKTASSDTVLHGLKKFTNYTMQILATTSGGDGVRSAPIHCQTEQDVPEAPTAVKALAMSGGAILVSWRQPANPNGIILQYTVYVKSTKDGETKSHKVPAYQMSYEAAALDKDQPYEFWVTASTIIGEGQSSKSIVAMPSEKVPAKIASFDETITATFKEDVKLECQAVGVPTPDITWKIRGSEFVPNDRVRQLPEGSLYIKNVIRQDTGEYTCTAENSIAKDSITHKLIVLAPPQSPMLTLTSTTTDSLTLKLKPHDGDMAPLHGYTLHYKPEFGEWETIDVALDAPKYTVDNLYCGSRYQVYSTAYNSIGAGEPSDILNTRTKGSKPILPDKTRFIEVSSNSITLHLPSWKDGGCRMSHFVVEHKRKEQTEWNQISNNVKPGGNFVVLDLEPATWYNLRVTAHNSAGFTVAEYEFATLTATGGTIAPAIEIHRPGMRGYMPWIPEWLDLNVMVPLIATIIVVTVGILVICVAFTRRRGDDMRNGPKDVYYDVVYNQSMGGPGATTIDKRRPDLRDELGYIAPPNRKLPPVPGSNYNTCDRIKRGTVITRSMRSANSTWDPRKPIYEELRDAPPVPRRFKDYGAKECFHPHQPGMEDEICPYATFHLLGFREEMDPTKAMNFQTFPHQNGNMGTMGPNGSMPMPGHVHSRSGSQSMPRGNRYARKNSQGGQSSIYQPAPEYDDPANCAEEDQYRRYTRVNGSMYGGPEYDDPANCAEEDQYQSQYGGSYGRPYDHYGSRGSMESNEISEAECDRDNGPRGNYGAVRSPRTNPSDKVNTEEVRKLLERNEVGPKYAQQQTSTTTTGLTAYDTMAVANIQEFRRRAIFNEIFNNNNINKKKYTLFTLPKKILK</sequence>
<accession>A0A336KUR5</accession>
<feature type="compositionally biased region" description="Polar residues" evidence="10">
    <location>
        <begin position="1821"/>
        <end position="1831"/>
    </location>
</feature>
<dbReference type="GO" id="GO:0042802">
    <property type="term" value="F:identical protein binding"/>
    <property type="evidence" value="ECO:0007669"/>
    <property type="project" value="UniProtKB-ARBA"/>
</dbReference>
<evidence type="ECO:0000256" key="12">
    <source>
        <dbReference type="SAM" id="SignalP"/>
    </source>
</evidence>
<feature type="region of interest" description="Disordered" evidence="10">
    <location>
        <begin position="1906"/>
        <end position="1933"/>
    </location>
</feature>
<dbReference type="InterPro" id="IPR007110">
    <property type="entry name" value="Ig-like_dom"/>
</dbReference>
<evidence type="ECO:0000313" key="16">
    <source>
        <dbReference type="EMBL" id="SSX27608.1"/>
    </source>
</evidence>
<dbReference type="GO" id="GO:0070593">
    <property type="term" value="P:dendrite self-avoidance"/>
    <property type="evidence" value="ECO:0007669"/>
    <property type="project" value="TreeGrafter"/>
</dbReference>
<gene>
    <name evidence="15" type="primary">CSON014681</name>
</gene>
<dbReference type="FunFam" id="2.60.40.10:FF:000439">
    <property type="entry name" value="Down syndrome cell adhesion molecule, isoform J"/>
    <property type="match status" value="1"/>
</dbReference>
<dbReference type="GO" id="GO:0007156">
    <property type="term" value="P:homophilic cell adhesion via plasma membrane adhesion molecules"/>
    <property type="evidence" value="ECO:0007669"/>
    <property type="project" value="TreeGrafter"/>
</dbReference>
<dbReference type="InterPro" id="IPR036179">
    <property type="entry name" value="Ig-like_dom_sf"/>
</dbReference>
<name>A0A336KUR5_CULSO</name>
<evidence type="ECO:0000256" key="10">
    <source>
        <dbReference type="SAM" id="MobiDB-lite"/>
    </source>
</evidence>
<dbReference type="CDD" id="cd20956">
    <property type="entry name" value="IgI_4_Dscam"/>
    <property type="match status" value="1"/>
</dbReference>
<feature type="domain" description="Ig-like" evidence="13">
    <location>
        <begin position="1299"/>
        <end position="1381"/>
    </location>
</feature>
<dbReference type="PANTHER" id="PTHR10075">
    <property type="entry name" value="BASIGIN RELATED"/>
    <property type="match status" value="1"/>
</dbReference>
<evidence type="ECO:0000256" key="11">
    <source>
        <dbReference type="SAM" id="Phobius"/>
    </source>
</evidence>
<dbReference type="FunFam" id="2.60.40.10:FF:000308">
    <property type="entry name" value="Down syndrome cell adhesion molecule, isoform D"/>
    <property type="match status" value="1"/>
</dbReference>
<dbReference type="FunFam" id="2.60.40.10:FF:000310">
    <property type="entry name" value="Down syndrome cell adhesion molecule, isoform D"/>
    <property type="match status" value="1"/>
</dbReference>
<dbReference type="PROSITE" id="PS50835">
    <property type="entry name" value="IG_LIKE"/>
    <property type="match status" value="10"/>
</dbReference>
<reference evidence="16" key="2">
    <citation type="submission" date="2018-07" db="EMBL/GenBank/DDBJ databases">
        <authorList>
            <person name="Quirk P.G."/>
            <person name="Krulwich T.A."/>
        </authorList>
    </citation>
    <scope>NUCLEOTIDE SEQUENCE</scope>
</reference>
<feature type="chain" id="PRO_5036062147" evidence="12">
    <location>
        <begin position="26"/>
        <end position="2007"/>
    </location>
</feature>
<feature type="domain" description="Ig-like" evidence="13">
    <location>
        <begin position="329"/>
        <end position="408"/>
    </location>
</feature>
<keyword evidence="6 11" id="KW-1133">Transmembrane helix</keyword>
<dbReference type="CDD" id="cd20958">
    <property type="entry name" value="IgI_5_Dscam"/>
    <property type="match status" value="1"/>
</dbReference>
<dbReference type="FunFam" id="2.60.40.10:FF:000394">
    <property type="entry name" value="Down syndrome cell adhesion molecule, isoform J"/>
    <property type="match status" value="1"/>
</dbReference>